<dbReference type="RefSeq" id="WP_179780008.1">
    <property type="nucleotide sequence ID" value="NZ_JACCHK010000001.1"/>
</dbReference>
<evidence type="ECO:0000256" key="3">
    <source>
        <dbReference type="SAM" id="SignalP"/>
    </source>
</evidence>
<evidence type="ECO:0000256" key="1">
    <source>
        <dbReference type="ARBA" id="ARBA00007664"/>
    </source>
</evidence>
<dbReference type="EMBL" id="JACCHK010000001">
    <property type="protein sequence ID" value="NYH42136.1"/>
    <property type="molecule type" value="Genomic_DNA"/>
</dbReference>
<comment type="caution">
    <text evidence="5">The sequence shown here is derived from an EMBL/GenBank/DDBJ whole genome shotgun (WGS) entry which is preliminary data.</text>
</comment>
<accession>A0A7Y9WYX3</accession>
<feature type="chain" id="PRO_5038533905" description="Peptidase S1 domain-containing protein" evidence="3">
    <location>
        <begin position="29"/>
        <end position="478"/>
    </location>
</feature>
<comment type="similarity">
    <text evidence="1">Belongs to the peptidase S1 family.</text>
</comment>
<dbReference type="SMART" id="SM00020">
    <property type="entry name" value="Tryp_SPc"/>
    <property type="match status" value="1"/>
</dbReference>
<dbReference type="PANTHER" id="PTHR24276:SF98">
    <property type="entry name" value="FI18310P1-RELATED"/>
    <property type="match status" value="1"/>
</dbReference>
<dbReference type="InterPro" id="IPR050430">
    <property type="entry name" value="Peptidase_S1"/>
</dbReference>
<dbReference type="InterPro" id="IPR043504">
    <property type="entry name" value="Peptidase_S1_PA_chymotrypsin"/>
</dbReference>
<proteinExistence type="inferred from homology"/>
<dbReference type="PRINTS" id="PR00722">
    <property type="entry name" value="CHYMOTRYPSIN"/>
</dbReference>
<keyword evidence="6" id="KW-1185">Reference proteome</keyword>
<reference evidence="5 6" key="1">
    <citation type="submission" date="2020-07" db="EMBL/GenBank/DDBJ databases">
        <title>Sequencing the genomes of 1000 actinobacteria strains.</title>
        <authorList>
            <person name="Klenk H.-P."/>
        </authorList>
    </citation>
    <scope>NUCLEOTIDE SEQUENCE [LARGE SCALE GENOMIC DNA]</scope>
    <source>
        <strain evidence="5 6">DSM 45876</strain>
    </source>
</reference>
<dbReference type="Pfam" id="PF00089">
    <property type="entry name" value="Trypsin"/>
    <property type="match status" value="1"/>
</dbReference>
<feature type="domain" description="Peptidase S1" evidence="4">
    <location>
        <begin position="30"/>
        <end position="254"/>
    </location>
</feature>
<protein>
    <recommendedName>
        <fullName evidence="4">Peptidase S1 domain-containing protein</fullName>
    </recommendedName>
</protein>
<evidence type="ECO:0000256" key="2">
    <source>
        <dbReference type="ARBA" id="ARBA00023157"/>
    </source>
</evidence>
<gene>
    <name evidence="5" type="ORF">HNR22_001863</name>
</gene>
<dbReference type="Proteomes" id="UP000523545">
    <property type="component" value="Unassembled WGS sequence"/>
</dbReference>
<evidence type="ECO:0000259" key="4">
    <source>
        <dbReference type="PROSITE" id="PS50240"/>
    </source>
</evidence>
<feature type="signal peptide" evidence="3">
    <location>
        <begin position="1"/>
        <end position="28"/>
    </location>
</feature>
<dbReference type="SUPFAM" id="SSF50494">
    <property type="entry name" value="Trypsin-like serine proteases"/>
    <property type="match status" value="1"/>
</dbReference>
<dbReference type="AlphaFoldDB" id="A0A7Y9WYX3"/>
<evidence type="ECO:0000313" key="6">
    <source>
        <dbReference type="Proteomes" id="UP000523545"/>
    </source>
</evidence>
<name>A0A7Y9WYX3_9ACTN</name>
<dbReference type="GO" id="GO:0004252">
    <property type="term" value="F:serine-type endopeptidase activity"/>
    <property type="evidence" value="ECO:0007669"/>
    <property type="project" value="InterPro"/>
</dbReference>
<dbReference type="GO" id="GO:0006508">
    <property type="term" value="P:proteolysis"/>
    <property type="evidence" value="ECO:0007669"/>
    <property type="project" value="InterPro"/>
</dbReference>
<dbReference type="InterPro" id="IPR001254">
    <property type="entry name" value="Trypsin_dom"/>
</dbReference>
<dbReference type="Gene3D" id="2.40.10.10">
    <property type="entry name" value="Trypsin-like serine proteases"/>
    <property type="match status" value="1"/>
</dbReference>
<keyword evidence="2" id="KW-1015">Disulfide bond</keyword>
<sequence>MSFVKVGWRAGLSLVLVAAGLTSSGLPAQSAGGVAAADGTYRFVAKLTIGDPGQVGSTSCSGALVAPQWVITAKNCFGSSGVGSGPPPRPTTATVGRASLSTSAGTVSVVDRLVPHPGRNVVLARLVTPASGITPIRLAWAEPRYGQVLRVAGYGRTATEWVPDRMHTAQFTIGWWDDQTATTFDVKARVPANASICKGDAGGPAFRELETGPQLVAINGSSWQAGCIGETQTRQGAVEIRVDDLADWVRGTIVDFPLADGSVYREPAGTISVIAGGAPIWFDSVDEISATGYPQSWTAVPDGTFGLLPAVPRNGTVVAAPHHGIYVVAGGAKIWFNSPQEMVDTGYGGIGPTIVPTRYLDTFPDVPRDGTVVQNPQGGVWVFAGGAKVWFAYPQEITDTGYGPARVVLPTRYLDNVSDVPRDGTLVRNPQGDVYLIVGGAKKYFHSWDEIVEGGYADAPLTVLPARYLEGLPTAPSD</sequence>
<evidence type="ECO:0000313" key="5">
    <source>
        <dbReference type="EMBL" id="NYH42136.1"/>
    </source>
</evidence>
<organism evidence="5 6">
    <name type="scientific">Micromonospora jinlongensis</name>
    <dbReference type="NCBI Taxonomy" id="1287877"/>
    <lineage>
        <taxon>Bacteria</taxon>
        <taxon>Bacillati</taxon>
        <taxon>Actinomycetota</taxon>
        <taxon>Actinomycetes</taxon>
        <taxon>Micromonosporales</taxon>
        <taxon>Micromonosporaceae</taxon>
        <taxon>Micromonospora</taxon>
    </lineage>
</organism>
<dbReference type="InterPro" id="IPR009003">
    <property type="entry name" value="Peptidase_S1_PA"/>
</dbReference>
<dbReference type="InterPro" id="IPR001314">
    <property type="entry name" value="Peptidase_S1A"/>
</dbReference>
<dbReference type="PROSITE" id="PS50240">
    <property type="entry name" value="TRYPSIN_DOM"/>
    <property type="match status" value="1"/>
</dbReference>
<dbReference type="PANTHER" id="PTHR24276">
    <property type="entry name" value="POLYSERASE-RELATED"/>
    <property type="match status" value="1"/>
</dbReference>
<keyword evidence="3" id="KW-0732">Signal</keyword>